<evidence type="ECO:0000256" key="1">
    <source>
        <dbReference type="SAM" id="Phobius"/>
    </source>
</evidence>
<keyword evidence="1" id="KW-1133">Transmembrane helix</keyword>
<reference evidence="2 3" key="5">
    <citation type="journal article" date="2011" name="ISME J.">
        <title>Dual transcriptional profiling of a bacterial/fungal confrontation: Collimonas fungivorans versus Aspergillus niger.</title>
        <authorList>
            <person name="Mela F."/>
            <person name="Fritsche K."/>
            <person name="de Boer W."/>
            <person name="van Veen J.A."/>
            <person name="de Graaff L.H."/>
            <person name="van den Berg M."/>
            <person name="Leveau J.H."/>
        </authorList>
    </citation>
    <scope>NUCLEOTIDE SEQUENCE [LARGE SCALE GENOMIC DNA]</scope>
    <source>
        <strain evidence="2 3">Ter331</strain>
    </source>
</reference>
<feature type="transmembrane region" description="Helical" evidence="1">
    <location>
        <begin position="233"/>
        <end position="255"/>
    </location>
</feature>
<feature type="transmembrane region" description="Helical" evidence="1">
    <location>
        <begin position="109"/>
        <end position="127"/>
    </location>
</feature>
<keyword evidence="3" id="KW-1185">Reference proteome</keyword>
<reference evidence="2 3" key="2">
    <citation type="journal article" date="2006" name="J. Microbiol. Methods">
        <title>Genomic flank-sequencing of plasposon insertion sites for rapid identification of functional genes.</title>
        <authorList>
            <person name="Leveau J.H."/>
            <person name="Gerards S."/>
            <person name="Fritsche K."/>
            <person name="Zondag G."/>
            <person name="van Veen J.A."/>
        </authorList>
    </citation>
    <scope>NUCLEOTIDE SEQUENCE [LARGE SCALE GENOMIC DNA]</scope>
    <source>
        <strain evidence="2 3">Ter331</strain>
    </source>
</reference>
<dbReference type="HOGENOM" id="CLU_070268_0_0_4"/>
<evidence type="ECO:0000313" key="2">
    <source>
        <dbReference type="EMBL" id="AEK61905.1"/>
    </source>
</evidence>
<feature type="transmembrane region" description="Helical" evidence="1">
    <location>
        <begin position="147"/>
        <end position="167"/>
    </location>
</feature>
<reference evidence="2 3" key="1">
    <citation type="journal article" date="2004" name="Environ. Microbiol.">
        <title>Phylogeny-function analysis of (meta)genomic libraries: screening for expression of ribosomal RNA genes by large-insert library fluorescent in situ hybridization (LIL-FISH).</title>
        <authorList>
            <person name="Leveau J.H."/>
            <person name="Gerards S."/>
            <person name="de Boer W."/>
            <person name="van Veen J.A."/>
        </authorList>
    </citation>
    <scope>NUCLEOTIDE SEQUENCE [LARGE SCALE GENOMIC DNA]</scope>
    <source>
        <strain evidence="2 3">Ter331</strain>
    </source>
</reference>
<feature type="transmembrane region" description="Helical" evidence="1">
    <location>
        <begin position="52"/>
        <end position="71"/>
    </location>
</feature>
<evidence type="ECO:0000313" key="3">
    <source>
        <dbReference type="Proteomes" id="UP000008392"/>
    </source>
</evidence>
<feature type="transmembrane region" description="Helical" evidence="1">
    <location>
        <begin position="173"/>
        <end position="195"/>
    </location>
</feature>
<accession>G0ABU9</accession>
<dbReference type="Proteomes" id="UP000008392">
    <property type="component" value="Chromosome"/>
</dbReference>
<reference evidence="2 3" key="4">
    <citation type="journal article" date="2010" name="Environ. Microbiol.">
        <title>The bacterial genus Collimonas: mycophagy, weathering and other adaptive solutions to life in oligotrophic soil environments.</title>
        <authorList>
            <person name="Leveau J.H."/>
            <person name="Uroz S."/>
            <person name="de Boer W."/>
        </authorList>
    </citation>
    <scope>NUCLEOTIDE SEQUENCE [LARGE SCALE GENOMIC DNA]</scope>
    <source>
        <strain evidence="2 3">Ter331</strain>
    </source>
</reference>
<dbReference type="eggNOG" id="COG4705">
    <property type="taxonomic scope" value="Bacteria"/>
</dbReference>
<feature type="transmembrane region" description="Helical" evidence="1">
    <location>
        <begin position="202"/>
        <end position="221"/>
    </location>
</feature>
<protein>
    <recommendedName>
        <fullName evidence="4">Membrane-anchored protein</fullName>
    </recommendedName>
</protein>
<dbReference type="Pfam" id="PF03988">
    <property type="entry name" value="DUF347"/>
    <property type="match status" value="4"/>
</dbReference>
<evidence type="ECO:0008006" key="4">
    <source>
        <dbReference type="Google" id="ProtNLM"/>
    </source>
</evidence>
<reference evidence="3" key="6">
    <citation type="submission" date="2011-05" db="EMBL/GenBank/DDBJ databases">
        <title>Complete sequence of Collimonas fungivorans Ter331.</title>
        <authorList>
            <person name="Leveau J.H."/>
        </authorList>
    </citation>
    <scope>NUCLEOTIDE SEQUENCE [LARGE SCALE GENOMIC DNA]</scope>
    <source>
        <strain evidence="3">Ter331</strain>
    </source>
</reference>
<dbReference type="AlphaFoldDB" id="G0ABU9"/>
<feature type="transmembrane region" description="Helical" evidence="1">
    <location>
        <begin position="78"/>
        <end position="97"/>
    </location>
</feature>
<keyword evidence="1" id="KW-0812">Transmembrane</keyword>
<keyword evidence="1" id="KW-0472">Membrane</keyword>
<name>G0ABU9_COLFT</name>
<organism evidence="2 3">
    <name type="scientific">Collimonas fungivorans (strain Ter331)</name>
    <dbReference type="NCBI Taxonomy" id="1005048"/>
    <lineage>
        <taxon>Bacteria</taxon>
        <taxon>Pseudomonadati</taxon>
        <taxon>Pseudomonadota</taxon>
        <taxon>Betaproteobacteria</taxon>
        <taxon>Burkholderiales</taxon>
        <taxon>Oxalobacteraceae</taxon>
        <taxon>Collimonas</taxon>
    </lineage>
</organism>
<dbReference type="EMBL" id="CP002745">
    <property type="protein sequence ID" value="AEK61905.1"/>
    <property type="molecule type" value="Genomic_DNA"/>
</dbReference>
<dbReference type="InterPro" id="IPR007136">
    <property type="entry name" value="DUF347"/>
</dbReference>
<reference evidence="2 3" key="3">
    <citation type="journal article" date="2008" name="FEMS Microbiol. Ecol.">
        <title>Identification and characterization of genes underlying chitinolysis in Collimonas fungivorans Ter331.</title>
        <authorList>
            <person name="Fritsche K."/>
            <person name="de Boer W."/>
            <person name="Gerards S."/>
            <person name="van den Berg M."/>
            <person name="van Veen J.A."/>
            <person name="Leveau J.H."/>
        </authorList>
    </citation>
    <scope>NUCLEOTIDE SEQUENCE [LARGE SCALE GENOMIC DNA]</scope>
    <source>
        <strain evidence="2 3">Ter331</strain>
    </source>
</reference>
<gene>
    <name evidence="2" type="ordered locus">CFU_2075</name>
</gene>
<proteinExistence type="predicted"/>
<dbReference type="STRING" id="1005048.CFU_2075"/>
<sequence length="261" mass="28238">MKPSTSEAAMDTDARLWLNKVPQVTVLFWIIKMMSTTVGETGADFLNADLNFGLGATTALMGILFAVALAFQLRARRYAPSLYWLTVVFVSVFGTLLTDNLTDRLNVPLAASTACFSIALMATFAIWYAQEKTLSILSIDSPRRELFYWAAILFTFALGTAAGDWLAEGLNLGYANSALLFGGLIAAVAFFRYIFKADAVACFWIAYVLTRPFGASCGDLLSQPASSGGLGFGAIEASIVFLALIIGMVIYLSLVPKRLNQ</sequence>
<dbReference type="KEGG" id="cfu:CFU_2075"/>